<dbReference type="Gene3D" id="3.40.50.300">
    <property type="entry name" value="P-loop containing nucleotide triphosphate hydrolases"/>
    <property type="match status" value="2"/>
</dbReference>
<dbReference type="SMART" id="SM00488">
    <property type="entry name" value="DEXDc2"/>
    <property type="match status" value="1"/>
</dbReference>
<evidence type="ECO:0000256" key="8">
    <source>
        <dbReference type="ARBA" id="ARBA00038058"/>
    </source>
</evidence>
<evidence type="ECO:0000256" key="10">
    <source>
        <dbReference type="ARBA" id="ARBA00048954"/>
    </source>
</evidence>
<comment type="similarity">
    <text evidence="8">Belongs to the helicase family. DinG subfamily.</text>
</comment>
<dbReference type="RefSeq" id="WP_146959411.1">
    <property type="nucleotide sequence ID" value="NZ_CP042467.1"/>
</dbReference>
<keyword evidence="5" id="KW-0378">Hydrolase</keyword>
<dbReference type="GO" id="GO:0005524">
    <property type="term" value="F:ATP binding"/>
    <property type="evidence" value="ECO:0007669"/>
    <property type="project" value="UniProtKB-KW"/>
</dbReference>
<keyword evidence="6" id="KW-0067">ATP-binding</keyword>
<evidence type="ECO:0000256" key="4">
    <source>
        <dbReference type="ARBA" id="ARBA00022763"/>
    </source>
</evidence>
<evidence type="ECO:0000256" key="1">
    <source>
        <dbReference type="ARBA" id="ARBA00001966"/>
    </source>
</evidence>
<dbReference type="EC" id="5.6.2.3" evidence="9"/>
<reference evidence="12 13" key="1">
    <citation type="submission" date="2019-08" db="EMBL/GenBank/DDBJ databases">
        <authorList>
            <person name="Liang Q."/>
        </authorList>
    </citation>
    <scope>NUCLEOTIDE SEQUENCE [LARGE SCALE GENOMIC DNA]</scope>
    <source>
        <strain evidence="12 13">V1718</strain>
    </source>
</reference>
<keyword evidence="12" id="KW-0347">Helicase</keyword>
<comment type="cofactor">
    <cofactor evidence="1">
        <name>[4Fe-4S] cluster</name>
        <dbReference type="ChEBI" id="CHEBI:49883"/>
    </cofactor>
</comment>
<dbReference type="InterPro" id="IPR027417">
    <property type="entry name" value="P-loop_NTPase"/>
</dbReference>
<dbReference type="EMBL" id="CP042467">
    <property type="protein sequence ID" value="QED27669.1"/>
    <property type="molecule type" value="Genomic_DNA"/>
</dbReference>
<dbReference type="PANTHER" id="PTHR11472">
    <property type="entry name" value="DNA REPAIR DEAD HELICASE RAD3/XP-D SUBFAMILY MEMBER"/>
    <property type="match status" value="1"/>
</dbReference>
<dbReference type="PROSITE" id="PS51193">
    <property type="entry name" value="HELICASE_ATP_BIND_2"/>
    <property type="match status" value="1"/>
</dbReference>
<accession>A0A5B8XW20</accession>
<dbReference type="SMART" id="SM00491">
    <property type="entry name" value="HELICc2"/>
    <property type="match status" value="1"/>
</dbReference>
<feature type="domain" description="Helicase ATP-binding" evidence="11">
    <location>
        <begin position="14"/>
        <end position="282"/>
    </location>
</feature>
<dbReference type="GO" id="GO:0051539">
    <property type="term" value="F:4 iron, 4 sulfur cluster binding"/>
    <property type="evidence" value="ECO:0007669"/>
    <property type="project" value="UniProtKB-KW"/>
</dbReference>
<keyword evidence="2" id="KW-0004">4Fe-4S</keyword>
<dbReference type="AlphaFoldDB" id="A0A5B8XW20"/>
<keyword evidence="4" id="KW-0227">DNA damage</keyword>
<dbReference type="Pfam" id="PF00270">
    <property type="entry name" value="DEAD"/>
    <property type="match status" value="1"/>
</dbReference>
<dbReference type="InterPro" id="IPR014013">
    <property type="entry name" value="Helic_SF1/SF2_ATP-bd_DinG/Rad3"/>
</dbReference>
<sequence length="660" mass="74155">MTQKLEEILGEHGLLSKTLTRYEYRPQQLEMATAVARAFERRRAAIIEAATGTGKTLAYLIPSIGSGKRVVVSTGTKALQEQLYQKDIPFLSEHLPKKFKAALLKGRRNYLCMLRYNQTKTSPTFRSREDAKWWPKIVSWTKYTKTGDRAEIKGLPDDFPTWQDLSVSSEGCLGQSCPHYDACFVTIARREAADADVIVVNHHLFFADLALRDSGFGEILPEYDAVVFDEAHQIESVATSYFGMQSSNWQLRELVRDIEKTLDAEDVNSVDLTESINVLDKAIAAFFSTFMFGLYDGRYNLDEILDGPQKAMIEAVKGQLLDALEQFGAQLRRTAKLGEIAAKLTGRCAEQRSNLAAILDQSDDRYVYFVEVRDNGCYLQASPIDLAHLLRKKLLETHDRVVFTSATLTTGESFDYFQRRIGMRGVPGKGGILPDIPCDEVQLPPVFDYQQNALVYIPRRLPEPHEPSWLAGVITITDYLLNLSQGRAFVLFTSYANMNAVYEKIAPGLPFKTLKQGDAPKSEILEEFRNDKDSVLFATSSFWEGVDVEGESLSLVIIDKLPFGNPSDPLNSARQKFIEDRGGFPFMEFTVPAAALTLKQGFGRLIRSSTDKGVVAILDSRICSKRYGSYFLKTLPPARVVYNASQVKSWWEETMIESEG</sequence>
<keyword evidence="2" id="KW-0479">Metal-binding</keyword>
<organism evidence="12 13">
    <name type="scientific">Microvenator marinus</name>
    <dbReference type="NCBI Taxonomy" id="2600177"/>
    <lineage>
        <taxon>Bacteria</taxon>
        <taxon>Deltaproteobacteria</taxon>
        <taxon>Bradymonadales</taxon>
        <taxon>Microvenatoraceae</taxon>
        <taxon>Microvenator</taxon>
    </lineage>
</organism>
<dbReference type="InterPro" id="IPR011545">
    <property type="entry name" value="DEAD/DEAH_box_helicase_dom"/>
</dbReference>
<dbReference type="SMART" id="SM00487">
    <property type="entry name" value="DEXDc"/>
    <property type="match status" value="1"/>
</dbReference>
<evidence type="ECO:0000256" key="2">
    <source>
        <dbReference type="ARBA" id="ARBA00022485"/>
    </source>
</evidence>
<keyword evidence="7" id="KW-0234">DNA repair</keyword>
<dbReference type="PANTHER" id="PTHR11472:SF34">
    <property type="entry name" value="REGULATOR OF TELOMERE ELONGATION HELICASE 1"/>
    <property type="match status" value="1"/>
</dbReference>
<dbReference type="InterPro" id="IPR045028">
    <property type="entry name" value="DinG/Rad3-like"/>
</dbReference>
<keyword evidence="2" id="KW-0408">Iron</keyword>
<keyword evidence="2" id="KW-0411">Iron-sulfur</keyword>
<dbReference type="GO" id="GO:0016818">
    <property type="term" value="F:hydrolase activity, acting on acid anhydrides, in phosphorus-containing anhydrides"/>
    <property type="evidence" value="ECO:0007669"/>
    <property type="project" value="InterPro"/>
</dbReference>
<keyword evidence="3" id="KW-0547">Nucleotide-binding</keyword>
<protein>
    <recommendedName>
        <fullName evidence="9">DNA 5'-3' helicase</fullName>
        <ecNumber evidence="9">5.6.2.3</ecNumber>
    </recommendedName>
</protein>
<dbReference type="InterPro" id="IPR006554">
    <property type="entry name" value="Helicase-like_DEXD_c2"/>
</dbReference>
<gene>
    <name evidence="12" type="ORF">FRD01_10580</name>
</gene>
<dbReference type="KEGG" id="bbae:FRD01_10580"/>
<dbReference type="Pfam" id="PF13307">
    <property type="entry name" value="Helicase_C_2"/>
    <property type="match status" value="1"/>
</dbReference>
<evidence type="ECO:0000256" key="6">
    <source>
        <dbReference type="ARBA" id="ARBA00022840"/>
    </source>
</evidence>
<dbReference type="InterPro" id="IPR006555">
    <property type="entry name" value="ATP-dep_Helicase_C"/>
</dbReference>
<comment type="catalytic activity">
    <reaction evidence="10">
        <text>ATP + H2O = ADP + phosphate + H(+)</text>
        <dbReference type="Rhea" id="RHEA:13065"/>
        <dbReference type="ChEBI" id="CHEBI:15377"/>
        <dbReference type="ChEBI" id="CHEBI:15378"/>
        <dbReference type="ChEBI" id="CHEBI:30616"/>
        <dbReference type="ChEBI" id="CHEBI:43474"/>
        <dbReference type="ChEBI" id="CHEBI:456216"/>
        <dbReference type="EC" id="5.6.2.3"/>
    </reaction>
</comment>
<evidence type="ECO:0000256" key="7">
    <source>
        <dbReference type="ARBA" id="ARBA00023204"/>
    </source>
</evidence>
<dbReference type="GO" id="GO:0006281">
    <property type="term" value="P:DNA repair"/>
    <property type="evidence" value="ECO:0007669"/>
    <property type="project" value="UniProtKB-KW"/>
</dbReference>
<dbReference type="Proteomes" id="UP000321595">
    <property type="component" value="Chromosome"/>
</dbReference>
<dbReference type="GO" id="GO:0003676">
    <property type="term" value="F:nucleic acid binding"/>
    <property type="evidence" value="ECO:0007669"/>
    <property type="project" value="InterPro"/>
</dbReference>
<dbReference type="SUPFAM" id="SSF52540">
    <property type="entry name" value="P-loop containing nucleoside triphosphate hydrolases"/>
    <property type="match status" value="2"/>
</dbReference>
<evidence type="ECO:0000259" key="11">
    <source>
        <dbReference type="PROSITE" id="PS51193"/>
    </source>
</evidence>
<evidence type="ECO:0000313" key="13">
    <source>
        <dbReference type="Proteomes" id="UP000321595"/>
    </source>
</evidence>
<evidence type="ECO:0000256" key="5">
    <source>
        <dbReference type="ARBA" id="ARBA00022801"/>
    </source>
</evidence>
<dbReference type="GO" id="GO:0043139">
    <property type="term" value="F:5'-3' DNA helicase activity"/>
    <property type="evidence" value="ECO:0007669"/>
    <property type="project" value="UniProtKB-EC"/>
</dbReference>
<evidence type="ECO:0000256" key="9">
    <source>
        <dbReference type="ARBA" id="ARBA00044969"/>
    </source>
</evidence>
<name>A0A5B8XW20_9DELT</name>
<evidence type="ECO:0000313" key="12">
    <source>
        <dbReference type="EMBL" id="QED27669.1"/>
    </source>
</evidence>
<evidence type="ECO:0000256" key="3">
    <source>
        <dbReference type="ARBA" id="ARBA00022741"/>
    </source>
</evidence>
<keyword evidence="13" id="KW-1185">Reference proteome</keyword>
<dbReference type="OrthoDB" id="9805194at2"/>
<dbReference type="InterPro" id="IPR014001">
    <property type="entry name" value="Helicase_ATP-bd"/>
</dbReference>
<proteinExistence type="inferred from homology"/>